<accession>A0ABY8WSY5</accession>
<organism evidence="3 4">
    <name type="scientific">Actinoplanes oblitus</name>
    <dbReference type="NCBI Taxonomy" id="3040509"/>
    <lineage>
        <taxon>Bacteria</taxon>
        <taxon>Bacillati</taxon>
        <taxon>Actinomycetota</taxon>
        <taxon>Actinomycetes</taxon>
        <taxon>Micromonosporales</taxon>
        <taxon>Micromonosporaceae</taxon>
        <taxon>Actinoplanes</taxon>
    </lineage>
</organism>
<dbReference type="InterPro" id="IPR035992">
    <property type="entry name" value="Ricin_B-like_lectins"/>
</dbReference>
<sequence length="164" mass="18246">MSGKVRARVLALLLATGVPLLPAAPAAATPPFQRVQVGFNNKCLDADLNNIWTNGTKVQLWDCNGSPQQLWWFQGNTIHVGYNGKCLDADFNTIWTNGTKVQLWDCNGSQQQQWNPVGGALHVGYNNKCLDADFNTIWTNGTKVQLWDCNGSQQQQWVFRPANL</sequence>
<dbReference type="EMBL" id="CP126980">
    <property type="protein sequence ID" value="WIM99897.1"/>
    <property type="molecule type" value="Genomic_DNA"/>
</dbReference>
<dbReference type="PROSITE" id="PS50231">
    <property type="entry name" value="RICIN_B_LECTIN"/>
    <property type="match status" value="1"/>
</dbReference>
<feature type="chain" id="PRO_5046055471" evidence="1">
    <location>
        <begin position="29"/>
        <end position="164"/>
    </location>
</feature>
<proteinExistence type="predicted"/>
<gene>
    <name evidence="3" type="ORF">ACTOB_003565</name>
</gene>
<evidence type="ECO:0000313" key="3">
    <source>
        <dbReference type="EMBL" id="WIM99897.1"/>
    </source>
</evidence>
<evidence type="ECO:0000313" key="4">
    <source>
        <dbReference type="Proteomes" id="UP001240150"/>
    </source>
</evidence>
<dbReference type="Proteomes" id="UP001240150">
    <property type="component" value="Chromosome"/>
</dbReference>
<feature type="domain" description="Ricin B lectin" evidence="2">
    <location>
        <begin position="30"/>
        <end position="160"/>
    </location>
</feature>
<reference evidence="3 4" key="1">
    <citation type="submission" date="2023-06" db="EMBL/GenBank/DDBJ databases">
        <authorList>
            <person name="Yushchuk O."/>
            <person name="Binda E."/>
            <person name="Ruckert-Reed C."/>
            <person name="Fedorenko V."/>
            <person name="Kalinowski J."/>
            <person name="Marinelli F."/>
        </authorList>
    </citation>
    <scope>NUCLEOTIDE SEQUENCE [LARGE SCALE GENOMIC DNA]</scope>
    <source>
        <strain evidence="3 4">NRRL 3884</strain>
    </source>
</reference>
<dbReference type="RefSeq" id="WP_284921344.1">
    <property type="nucleotide sequence ID" value="NZ_CP126980.1"/>
</dbReference>
<dbReference type="InterPro" id="IPR000772">
    <property type="entry name" value="Ricin_B_lectin"/>
</dbReference>
<evidence type="ECO:0000259" key="2">
    <source>
        <dbReference type="SMART" id="SM00458"/>
    </source>
</evidence>
<evidence type="ECO:0000256" key="1">
    <source>
        <dbReference type="SAM" id="SignalP"/>
    </source>
</evidence>
<dbReference type="Pfam" id="PF00652">
    <property type="entry name" value="Ricin_B_lectin"/>
    <property type="match status" value="1"/>
</dbReference>
<keyword evidence="1" id="KW-0732">Signal</keyword>
<name>A0ABY8WSY5_9ACTN</name>
<keyword evidence="4" id="KW-1185">Reference proteome</keyword>
<protein>
    <submittedName>
        <fullName evidence="3">Ricin-type beta-trefoil lectin domain protein</fullName>
    </submittedName>
</protein>
<feature type="signal peptide" evidence="1">
    <location>
        <begin position="1"/>
        <end position="28"/>
    </location>
</feature>
<dbReference type="Gene3D" id="2.80.10.50">
    <property type="match status" value="2"/>
</dbReference>
<dbReference type="SMART" id="SM00458">
    <property type="entry name" value="RICIN"/>
    <property type="match status" value="1"/>
</dbReference>
<dbReference type="SUPFAM" id="SSF50370">
    <property type="entry name" value="Ricin B-like lectins"/>
    <property type="match status" value="1"/>
</dbReference>